<gene>
    <name evidence="1" type="ORF">Bfra_004176</name>
</gene>
<name>A0A8H6EJ54_9HELO</name>
<keyword evidence="2" id="KW-1185">Reference proteome</keyword>
<dbReference type="AlphaFoldDB" id="A0A8H6EJ54"/>
<dbReference type="GeneID" id="59258273"/>
<proteinExistence type="predicted"/>
<protein>
    <submittedName>
        <fullName evidence="1">Uncharacterized protein</fullName>
    </submittedName>
</protein>
<comment type="caution">
    <text evidence="1">The sequence shown here is derived from an EMBL/GenBank/DDBJ whole genome shotgun (WGS) entry which is preliminary data.</text>
</comment>
<dbReference type="Proteomes" id="UP000531561">
    <property type="component" value="Unassembled WGS sequence"/>
</dbReference>
<dbReference type="RefSeq" id="XP_037193115.1">
    <property type="nucleotide sequence ID" value="XM_037334581.1"/>
</dbReference>
<reference evidence="1 2" key="1">
    <citation type="journal article" date="2020" name="Phytopathology">
        <title>A high-quality genome resource of Botrytis fragariae, a new and rapidly spreading fungal pathogen causing strawberry gray mold in the U.S.A.</title>
        <authorList>
            <person name="Wu Y."/>
            <person name="Saski C.A."/>
            <person name="Schnabel G."/>
            <person name="Xiao S."/>
            <person name="Hu M."/>
        </authorList>
    </citation>
    <scope>NUCLEOTIDE SEQUENCE [LARGE SCALE GENOMIC DNA]</scope>
    <source>
        <strain evidence="1 2">BVB16</strain>
    </source>
</reference>
<evidence type="ECO:0000313" key="1">
    <source>
        <dbReference type="EMBL" id="KAF5874169.1"/>
    </source>
</evidence>
<evidence type="ECO:0000313" key="2">
    <source>
        <dbReference type="Proteomes" id="UP000531561"/>
    </source>
</evidence>
<dbReference type="EMBL" id="JABFCT010000007">
    <property type="protein sequence ID" value="KAF5874169.1"/>
    <property type="molecule type" value="Genomic_DNA"/>
</dbReference>
<accession>A0A8H6EJ54</accession>
<sequence length="72" mass="7946">MERSQLAKRLVNLTLGKPRIEAYSMGLNILAGVYGSAGWASAYGLDYILGCADADSTWFSFLWLGNRGDRWA</sequence>
<organism evidence="1 2">
    <name type="scientific">Botrytis fragariae</name>
    <dbReference type="NCBI Taxonomy" id="1964551"/>
    <lineage>
        <taxon>Eukaryota</taxon>
        <taxon>Fungi</taxon>
        <taxon>Dikarya</taxon>
        <taxon>Ascomycota</taxon>
        <taxon>Pezizomycotina</taxon>
        <taxon>Leotiomycetes</taxon>
        <taxon>Helotiales</taxon>
        <taxon>Sclerotiniaceae</taxon>
        <taxon>Botrytis</taxon>
    </lineage>
</organism>